<comment type="pathway">
    <text evidence="4 11">Purine metabolism; AMP biosynthesis via salvage pathway; AMP from adenine: step 1/1.</text>
</comment>
<dbReference type="SUPFAM" id="SSF53271">
    <property type="entry name" value="PRTase-like"/>
    <property type="match status" value="1"/>
</dbReference>
<proteinExistence type="inferred from homology"/>
<evidence type="ECO:0000256" key="5">
    <source>
        <dbReference type="ARBA" id="ARBA00008391"/>
    </source>
</evidence>
<dbReference type="EC" id="2.4.2.7" evidence="6 11"/>
<dbReference type="UniPathway" id="UPA00588">
    <property type="reaction ID" value="UER00646"/>
</dbReference>
<dbReference type="InterPro" id="IPR000836">
    <property type="entry name" value="PRTase_dom"/>
</dbReference>
<dbReference type="GO" id="GO:0006168">
    <property type="term" value="P:adenine salvage"/>
    <property type="evidence" value="ECO:0007669"/>
    <property type="project" value="InterPro"/>
</dbReference>
<dbReference type="RefSeq" id="WP_154794266.1">
    <property type="nucleotide sequence ID" value="NZ_CACRYJ010000071.1"/>
</dbReference>
<evidence type="ECO:0000256" key="11">
    <source>
        <dbReference type="HAMAP-Rule" id="MF_00004"/>
    </source>
</evidence>
<name>A0A7M4DSU4_9MICO</name>
<keyword evidence="8 11" id="KW-0328">Glycosyltransferase</keyword>
<dbReference type="Gene3D" id="3.40.50.2020">
    <property type="match status" value="1"/>
</dbReference>
<keyword evidence="9 11" id="KW-0808">Transferase</keyword>
<dbReference type="GO" id="GO:0003999">
    <property type="term" value="F:adenine phosphoribosyltransferase activity"/>
    <property type="evidence" value="ECO:0007669"/>
    <property type="project" value="UniProtKB-UniRule"/>
</dbReference>
<dbReference type="AlphaFoldDB" id="A0A7M4DSU4"/>
<reference evidence="13 14" key="1">
    <citation type="submission" date="2019-11" db="EMBL/GenBank/DDBJ databases">
        <authorList>
            <person name="Criscuolo A."/>
        </authorList>
    </citation>
    <scope>NUCLEOTIDE SEQUENCE [LARGE SCALE GENOMIC DNA]</scope>
    <source>
        <strain evidence="13">CIP111667</strain>
    </source>
</reference>
<dbReference type="PANTHER" id="PTHR32315">
    <property type="entry name" value="ADENINE PHOSPHORIBOSYLTRANSFERASE"/>
    <property type="match status" value="1"/>
</dbReference>
<evidence type="ECO:0000313" key="14">
    <source>
        <dbReference type="Proteomes" id="UP000419743"/>
    </source>
</evidence>
<keyword evidence="14" id="KW-1185">Reference proteome</keyword>
<dbReference type="NCBIfam" id="NF002634">
    <property type="entry name" value="PRK02304.1-3"/>
    <property type="match status" value="1"/>
</dbReference>
<dbReference type="HAMAP" id="MF_00004">
    <property type="entry name" value="Aden_phosphoribosyltr"/>
    <property type="match status" value="1"/>
</dbReference>
<evidence type="ECO:0000259" key="12">
    <source>
        <dbReference type="Pfam" id="PF00156"/>
    </source>
</evidence>
<accession>A0A7M4DSU4</accession>
<evidence type="ECO:0000256" key="2">
    <source>
        <dbReference type="ARBA" id="ARBA00003968"/>
    </source>
</evidence>
<dbReference type="InterPro" id="IPR050054">
    <property type="entry name" value="UPRTase/APRTase"/>
</dbReference>
<dbReference type="GO" id="GO:0002055">
    <property type="term" value="F:adenine binding"/>
    <property type="evidence" value="ECO:0007669"/>
    <property type="project" value="TreeGrafter"/>
</dbReference>
<dbReference type="FunFam" id="3.40.50.2020:FF:000021">
    <property type="entry name" value="Adenine phosphoribosyltransferase"/>
    <property type="match status" value="1"/>
</dbReference>
<evidence type="ECO:0000256" key="4">
    <source>
        <dbReference type="ARBA" id="ARBA00004659"/>
    </source>
</evidence>
<gene>
    <name evidence="11 13" type="primary">apt</name>
    <name evidence="13" type="ORF">HALOF300_05246</name>
</gene>
<evidence type="ECO:0000256" key="6">
    <source>
        <dbReference type="ARBA" id="ARBA00011893"/>
    </source>
</evidence>
<feature type="domain" description="Phosphoribosyltransferase" evidence="12">
    <location>
        <begin position="53"/>
        <end position="158"/>
    </location>
</feature>
<dbReference type="EMBL" id="CACRYJ010000071">
    <property type="protein sequence ID" value="VZO40538.1"/>
    <property type="molecule type" value="Genomic_DNA"/>
</dbReference>
<evidence type="ECO:0000256" key="1">
    <source>
        <dbReference type="ARBA" id="ARBA00000868"/>
    </source>
</evidence>
<keyword evidence="7 11" id="KW-0963">Cytoplasm</keyword>
<dbReference type="GO" id="GO:0006166">
    <property type="term" value="P:purine ribonucleoside salvage"/>
    <property type="evidence" value="ECO:0007669"/>
    <property type="project" value="UniProtKB-KW"/>
</dbReference>
<keyword evidence="10 11" id="KW-0660">Purine salvage</keyword>
<dbReference type="GO" id="GO:0005737">
    <property type="term" value="C:cytoplasm"/>
    <property type="evidence" value="ECO:0007669"/>
    <property type="project" value="UniProtKB-SubCell"/>
</dbReference>
<comment type="catalytic activity">
    <reaction evidence="1 11">
        <text>AMP + diphosphate = 5-phospho-alpha-D-ribose 1-diphosphate + adenine</text>
        <dbReference type="Rhea" id="RHEA:16609"/>
        <dbReference type="ChEBI" id="CHEBI:16708"/>
        <dbReference type="ChEBI" id="CHEBI:33019"/>
        <dbReference type="ChEBI" id="CHEBI:58017"/>
        <dbReference type="ChEBI" id="CHEBI:456215"/>
        <dbReference type="EC" id="2.4.2.7"/>
    </reaction>
</comment>
<dbReference type="InterPro" id="IPR029057">
    <property type="entry name" value="PRTase-like"/>
</dbReference>
<dbReference type="NCBIfam" id="NF002636">
    <property type="entry name" value="PRK02304.1-5"/>
    <property type="match status" value="1"/>
</dbReference>
<comment type="subunit">
    <text evidence="11">Homodimer.</text>
</comment>
<dbReference type="GO" id="GO:0044209">
    <property type="term" value="P:AMP salvage"/>
    <property type="evidence" value="ECO:0007669"/>
    <property type="project" value="UniProtKB-UniRule"/>
</dbReference>
<dbReference type="CDD" id="cd06223">
    <property type="entry name" value="PRTases_typeI"/>
    <property type="match status" value="1"/>
</dbReference>
<organism evidence="13 14">
    <name type="scientific">Occultella aeris</name>
    <dbReference type="NCBI Taxonomy" id="2761496"/>
    <lineage>
        <taxon>Bacteria</taxon>
        <taxon>Bacillati</taxon>
        <taxon>Actinomycetota</taxon>
        <taxon>Actinomycetes</taxon>
        <taxon>Micrococcales</taxon>
        <taxon>Ruaniaceae</taxon>
        <taxon>Occultella</taxon>
    </lineage>
</organism>
<dbReference type="Proteomes" id="UP000419743">
    <property type="component" value="Unassembled WGS sequence"/>
</dbReference>
<dbReference type="PANTHER" id="PTHR32315:SF3">
    <property type="entry name" value="ADENINE PHOSPHORIBOSYLTRANSFERASE"/>
    <property type="match status" value="1"/>
</dbReference>
<evidence type="ECO:0000256" key="10">
    <source>
        <dbReference type="ARBA" id="ARBA00022726"/>
    </source>
</evidence>
<evidence type="ECO:0000313" key="13">
    <source>
        <dbReference type="EMBL" id="VZO40538.1"/>
    </source>
</evidence>
<evidence type="ECO:0000256" key="9">
    <source>
        <dbReference type="ARBA" id="ARBA00022679"/>
    </source>
</evidence>
<comment type="function">
    <text evidence="2 11">Catalyzes a salvage reaction resulting in the formation of AMP, that is energically less costly than de novo synthesis.</text>
</comment>
<dbReference type="InterPro" id="IPR005764">
    <property type="entry name" value="Ade_phspho_trans"/>
</dbReference>
<comment type="similarity">
    <text evidence="5 11">Belongs to the purine/pyrimidine phosphoribosyltransferase family.</text>
</comment>
<dbReference type="Pfam" id="PF00156">
    <property type="entry name" value="Pribosyltran"/>
    <property type="match status" value="1"/>
</dbReference>
<sequence length="180" mass="18619">MTPRMISAGLHGLITEKVRDVPDFPEPGVLFRDITPLLADGTAFSAVVGHLADVFGGEVDVVAGIEARGFLLAAPLAAVLGVGVVAVRKVGKLPPPTLRTAYDLEYGSAEIEVSPAGLTPGARVVLIDDVLATGGTAAAACRLLEEAGTKVTGIGFLIELLELGGRDRLPDRPMHALVSY</sequence>
<comment type="subcellular location">
    <subcellularLocation>
        <location evidence="3 11">Cytoplasm</location>
    </subcellularLocation>
</comment>
<evidence type="ECO:0000256" key="3">
    <source>
        <dbReference type="ARBA" id="ARBA00004496"/>
    </source>
</evidence>
<protein>
    <recommendedName>
        <fullName evidence="6 11">Adenine phosphoribosyltransferase</fullName>
        <shortName evidence="11">APRT</shortName>
        <ecNumber evidence="6 11">2.4.2.7</ecNumber>
    </recommendedName>
</protein>
<comment type="caution">
    <text evidence="13">The sequence shown here is derived from an EMBL/GenBank/DDBJ whole genome shotgun (WGS) entry which is preliminary data.</text>
</comment>
<evidence type="ECO:0000256" key="7">
    <source>
        <dbReference type="ARBA" id="ARBA00022490"/>
    </source>
</evidence>
<dbReference type="GO" id="GO:0016208">
    <property type="term" value="F:AMP binding"/>
    <property type="evidence" value="ECO:0007669"/>
    <property type="project" value="TreeGrafter"/>
</dbReference>
<evidence type="ECO:0000256" key="8">
    <source>
        <dbReference type="ARBA" id="ARBA00022676"/>
    </source>
</evidence>